<dbReference type="AlphaFoldDB" id="A0A9Q1RIM8"/>
<dbReference type="EMBL" id="JAJAGQ010000007">
    <property type="protein sequence ID" value="KAJ8558522.1"/>
    <property type="molecule type" value="Genomic_DNA"/>
</dbReference>
<dbReference type="OrthoDB" id="10484614at2759"/>
<feature type="region of interest" description="Disordered" evidence="1">
    <location>
        <begin position="1"/>
        <end position="38"/>
    </location>
</feature>
<reference evidence="3" key="1">
    <citation type="journal article" date="2023" name="Proc. Natl. Acad. Sci. U.S.A.">
        <title>Genomic and structural basis for evolution of tropane alkaloid biosynthesis.</title>
        <authorList>
            <person name="Wanga Y.-J."/>
            <person name="Taina T."/>
            <person name="Yua J.-Y."/>
            <person name="Lia J."/>
            <person name="Xua B."/>
            <person name="Chenc J."/>
            <person name="D'Auriad J.C."/>
            <person name="Huanga J.-P."/>
            <person name="Huanga S.-X."/>
        </authorList>
    </citation>
    <scope>NUCLEOTIDE SEQUENCE [LARGE SCALE GENOMIC DNA]</scope>
    <source>
        <strain evidence="3">cv. KIB-2019</strain>
    </source>
</reference>
<feature type="compositionally biased region" description="Gly residues" evidence="1">
    <location>
        <begin position="19"/>
        <end position="32"/>
    </location>
</feature>
<protein>
    <submittedName>
        <fullName evidence="2">Uncharacterized protein</fullName>
    </submittedName>
</protein>
<gene>
    <name evidence="2" type="ORF">K7X08_034051</name>
</gene>
<comment type="caution">
    <text evidence="2">The sequence shown here is derived from an EMBL/GenBank/DDBJ whole genome shotgun (WGS) entry which is preliminary data.</text>
</comment>
<accession>A0A9Q1RIM8</accession>
<evidence type="ECO:0000313" key="3">
    <source>
        <dbReference type="Proteomes" id="UP001152561"/>
    </source>
</evidence>
<sequence length="90" mass="9408">MLEGGGGDDDKVDDSGQCDSGGGLKSNGGGGDEQITGHVAQSLMQSKFAAGGMASFGSWEFTLEIITIRRKQKDQLITLMDGKEKLVDAN</sequence>
<evidence type="ECO:0000256" key="1">
    <source>
        <dbReference type="SAM" id="MobiDB-lite"/>
    </source>
</evidence>
<name>A0A9Q1RIM8_9SOLA</name>
<keyword evidence="3" id="KW-1185">Reference proteome</keyword>
<organism evidence="2 3">
    <name type="scientific">Anisodus acutangulus</name>
    <dbReference type="NCBI Taxonomy" id="402998"/>
    <lineage>
        <taxon>Eukaryota</taxon>
        <taxon>Viridiplantae</taxon>
        <taxon>Streptophyta</taxon>
        <taxon>Embryophyta</taxon>
        <taxon>Tracheophyta</taxon>
        <taxon>Spermatophyta</taxon>
        <taxon>Magnoliopsida</taxon>
        <taxon>eudicotyledons</taxon>
        <taxon>Gunneridae</taxon>
        <taxon>Pentapetalae</taxon>
        <taxon>asterids</taxon>
        <taxon>lamiids</taxon>
        <taxon>Solanales</taxon>
        <taxon>Solanaceae</taxon>
        <taxon>Solanoideae</taxon>
        <taxon>Hyoscyameae</taxon>
        <taxon>Anisodus</taxon>
    </lineage>
</organism>
<proteinExistence type="predicted"/>
<dbReference type="Proteomes" id="UP001152561">
    <property type="component" value="Unassembled WGS sequence"/>
</dbReference>
<feature type="compositionally biased region" description="Acidic residues" evidence="1">
    <location>
        <begin position="1"/>
        <end position="12"/>
    </location>
</feature>
<evidence type="ECO:0000313" key="2">
    <source>
        <dbReference type="EMBL" id="KAJ8558522.1"/>
    </source>
</evidence>